<keyword evidence="6" id="KW-0808">Transferase</keyword>
<dbReference type="SMART" id="SM00388">
    <property type="entry name" value="HisKA"/>
    <property type="match status" value="1"/>
</dbReference>
<evidence type="ECO:0000256" key="4">
    <source>
        <dbReference type="ARBA" id="ARBA00022475"/>
    </source>
</evidence>
<evidence type="ECO:0000313" key="11">
    <source>
        <dbReference type="EMBL" id="GIH60780.1"/>
    </source>
</evidence>
<comment type="caution">
    <text evidence="11">The sequence shown here is derived from an EMBL/GenBank/DDBJ whole genome shotgun (WGS) entry which is preliminary data.</text>
</comment>
<dbReference type="InterPro" id="IPR050980">
    <property type="entry name" value="2C_sensor_his_kinase"/>
</dbReference>
<feature type="domain" description="Histidine kinase" evidence="10">
    <location>
        <begin position="98"/>
        <end position="303"/>
    </location>
</feature>
<keyword evidence="8" id="KW-0902">Two-component regulatory system</keyword>
<keyword evidence="4" id="KW-0472">Membrane</keyword>
<protein>
    <recommendedName>
        <fullName evidence="3">histidine kinase</fullName>
        <ecNumber evidence="3">2.7.13.3</ecNumber>
    </recommendedName>
</protein>
<dbReference type="InterPro" id="IPR004358">
    <property type="entry name" value="Sig_transdc_His_kin-like_C"/>
</dbReference>
<gene>
    <name evidence="11" type="ORF">Msi02_15970</name>
</gene>
<dbReference type="EMBL" id="BOOF01000005">
    <property type="protein sequence ID" value="GIH60780.1"/>
    <property type="molecule type" value="Genomic_DNA"/>
</dbReference>
<dbReference type="SMART" id="SM00387">
    <property type="entry name" value="HATPase_c"/>
    <property type="match status" value="1"/>
</dbReference>
<keyword evidence="9" id="KW-0843">Virulence</keyword>
<evidence type="ECO:0000256" key="2">
    <source>
        <dbReference type="ARBA" id="ARBA00004651"/>
    </source>
</evidence>
<evidence type="ECO:0000256" key="1">
    <source>
        <dbReference type="ARBA" id="ARBA00000085"/>
    </source>
</evidence>
<dbReference type="CDD" id="cd00082">
    <property type="entry name" value="HisKA"/>
    <property type="match status" value="1"/>
</dbReference>
<dbReference type="Proteomes" id="UP000660454">
    <property type="component" value="Unassembled WGS sequence"/>
</dbReference>
<keyword evidence="4" id="KW-1003">Cell membrane</keyword>
<name>A0ABQ4GH84_9ACTN</name>
<reference evidence="11 12" key="1">
    <citation type="submission" date="2021-01" db="EMBL/GenBank/DDBJ databases">
        <title>Whole genome shotgun sequence of Microbispora siamensis NBRC 104113.</title>
        <authorList>
            <person name="Komaki H."/>
            <person name="Tamura T."/>
        </authorList>
    </citation>
    <scope>NUCLEOTIDE SEQUENCE [LARGE SCALE GENOMIC DNA]</scope>
    <source>
        <strain evidence="11 12">NBRC 104113</strain>
    </source>
</reference>
<evidence type="ECO:0000256" key="5">
    <source>
        <dbReference type="ARBA" id="ARBA00022553"/>
    </source>
</evidence>
<evidence type="ECO:0000256" key="6">
    <source>
        <dbReference type="ARBA" id="ARBA00022679"/>
    </source>
</evidence>
<dbReference type="PROSITE" id="PS50109">
    <property type="entry name" value="HIS_KIN"/>
    <property type="match status" value="1"/>
</dbReference>
<evidence type="ECO:0000259" key="10">
    <source>
        <dbReference type="PROSITE" id="PS50109"/>
    </source>
</evidence>
<dbReference type="SUPFAM" id="SSF47384">
    <property type="entry name" value="Homodimeric domain of signal transducing histidine kinase"/>
    <property type="match status" value="1"/>
</dbReference>
<dbReference type="PANTHER" id="PTHR44936:SF9">
    <property type="entry name" value="SENSOR PROTEIN CREC"/>
    <property type="match status" value="1"/>
</dbReference>
<dbReference type="PANTHER" id="PTHR44936">
    <property type="entry name" value="SENSOR PROTEIN CREC"/>
    <property type="match status" value="1"/>
</dbReference>
<dbReference type="InterPro" id="IPR036890">
    <property type="entry name" value="HATPase_C_sf"/>
</dbReference>
<dbReference type="InterPro" id="IPR036097">
    <property type="entry name" value="HisK_dim/P_sf"/>
</dbReference>
<evidence type="ECO:0000313" key="12">
    <source>
        <dbReference type="Proteomes" id="UP000660454"/>
    </source>
</evidence>
<comment type="subcellular location">
    <subcellularLocation>
        <location evidence="2">Cell membrane</location>
        <topology evidence="2">Multi-pass membrane protein</topology>
    </subcellularLocation>
</comment>
<evidence type="ECO:0000256" key="3">
    <source>
        <dbReference type="ARBA" id="ARBA00012438"/>
    </source>
</evidence>
<dbReference type="Pfam" id="PF02518">
    <property type="entry name" value="HATPase_c"/>
    <property type="match status" value="1"/>
</dbReference>
<evidence type="ECO:0000256" key="9">
    <source>
        <dbReference type="ARBA" id="ARBA00023026"/>
    </source>
</evidence>
<dbReference type="Pfam" id="PF00512">
    <property type="entry name" value="HisKA"/>
    <property type="match status" value="1"/>
</dbReference>
<keyword evidence="5" id="KW-0597">Phosphoprotein</keyword>
<dbReference type="SUPFAM" id="SSF55874">
    <property type="entry name" value="ATPase domain of HSP90 chaperone/DNA topoisomerase II/histidine kinase"/>
    <property type="match status" value="1"/>
</dbReference>
<dbReference type="PRINTS" id="PR00344">
    <property type="entry name" value="BCTRLSENSOR"/>
</dbReference>
<dbReference type="Gene3D" id="3.30.565.10">
    <property type="entry name" value="Histidine kinase-like ATPase, C-terminal domain"/>
    <property type="match status" value="1"/>
</dbReference>
<dbReference type="InterPro" id="IPR005467">
    <property type="entry name" value="His_kinase_dom"/>
</dbReference>
<keyword evidence="12" id="KW-1185">Reference proteome</keyword>
<dbReference type="InterPro" id="IPR003594">
    <property type="entry name" value="HATPase_dom"/>
</dbReference>
<dbReference type="InterPro" id="IPR003661">
    <property type="entry name" value="HisK_dim/P_dom"/>
</dbReference>
<evidence type="ECO:0000256" key="8">
    <source>
        <dbReference type="ARBA" id="ARBA00023012"/>
    </source>
</evidence>
<accession>A0ABQ4GH84</accession>
<dbReference type="Gene3D" id="1.10.287.130">
    <property type="match status" value="1"/>
</dbReference>
<proteinExistence type="predicted"/>
<evidence type="ECO:0000256" key="7">
    <source>
        <dbReference type="ARBA" id="ARBA00022777"/>
    </source>
</evidence>
<sequence>MPSALAVAARATRLAPPHAASHCRRACRGRDTDGSIAMSVMCHHDPAPTGDPETRVPTPAGEDEAALPVHAERMLERLTDAGRRLDRKAERQRRFLVDASHELLTPLAGVRAQLEEARLHPAETDLVELVDCSLRDVDRLQAVVSDLLLLLKAGTKPPHERRAADLAELVRTEVSSRAHRSPVLLRLIPGVAVHAVEHEIQRLLGNLLDNAQRHARSRVLVEVRQEGAYAELAVADDGGGIPEADRERVFEPFTRLEKSRGRGGSGLGLTIAREIVRAHGGTIGVEDAAEGGARFVVRLPLADPPSGRGA</sequence>
<dbReference type="EC" id="2.7.13.3" evidence="3"/>
<comment type="catalytic activity">
    <reaction evidence="1">
        <text>ATP + protein L-histidine = ADP + protein N-phospho-L-histidine.</text>
        <dbReference type="EC" id="2.7.13.3"/>
    </reaction>
</comment>
<dbReference type="CDD" id="cd00075">
    <property type="entry name" value="HATPase"/>
    <property type="match status" value="1"/>
</dbReference>
<keyword evidence="7" id="KW-0418">Kinase</keyword>
<organism evidence="11 12">
    <name type="scientific">Microbispora siamensis</name>
    <dbReference type="NCBI Taxonomy" id="564413"/>
    <lineage>
        <taxon>Bacteria</taxon>
        <taxon>Bacillati</taxon>
        <taxon>Actinomycetota</taxon>
        <taxon>Actinomycetes</taxon>
        <taxon>Streptosporangiales</taxon>
        <taxon>Streptosporangiaceae</taxon>
        <taxon>Microbispora</taxon>
    </lineage>
</organism>